<dbReference type="Proteomes" id="UP001347884">
    <property type="component" value="Unassembled WGS sequence"/>
</dbReference>
<comment type="caution">
    <text evidence="1">The sequence shown here is derived from an EMBL/GenBank/DDBJ whole genome shotgun (WGS) entry which is preliminary data.</text>
</comment>
<dbReference type="EMBL" id="JAMDKF010000021">
    <property type="protein sequence ID" value="MEE6042023.1"/>
    <property type="molecule type" value="Genomic_DNA"/>
</dbReference>
<sequence length="102" mass="11353">MKIFINLTAKEATPEQKSAGVIDVDPALRHQFNRALTFFSQPSKALIEERAAYLTTMAAQLNADYVLVDAPLFLISTLESKLKARGIQPVYSLYPYSGFVEV</sequence>
<protein>
    <submittedName>
        <fullName evidence="1">Uncharacterized protein</fullName>
    </submittedName>
</protein>
<organism evidence="1 2">
    <name type="scientific">Avibacterium paragallinarum</name>
    <name type="common">Haemophilus gallinarum</name>
    <dbReference type="NCBI Taxonomy" id="728"/>
    <lineage>
        <taxon>Bacteria</taxon>
        <taxon>Pseudomonadati</taxon>
        <taxon>Pseudomonadota</taxon>
        <taxon>Gammaproteobacteria</taxon>
        <taxon>Pasteurellales</taxon>
        <taxon>Pasteurellaceae</taxon>
        <taxon>Avibacterium</taxon>
    </lineage>
</organism>
<gene>
    <name evidence="1" type="ORF">M5S13_09025</name>
</gene>
<accession>A0ABU7QJ82</accession>
<evidence type="ECO:0000313" key="2">
    <source>
        <dbReference type="Proteomes" id="UP001347884"/>
    </source>
</evidence>
<proteinExistence type="predicted"/>
<reference evidence="1 2" key="1">
    <citation type="journal article" date="2022" name="Front. Microbiol.">
        <title>Commensal bacteria contribute to the growth of multidrug-resistant Avibacterium paragallinarum in chickens.</title>
        <authorList>
            <person name="Zhu J."/>
            <person name="Chen Y."/>
            <person name="Wu Y."/>
            <person name="Wang Y."/>
            <person name="Zhu K."/>
        </authorList>
    </citation>
    <scope>NUCLEOTIDE SEQUENCE [LARGE SCALE GENOMIC DNA]</scope>
    <source>
        <strain evidence="1 2">AV25</strain>
    </source>
</reference>
<evidence type="ECO:0000313" key="1">
    <source>
        <dbReference type="EMBL" id="MEE6042023.1"/>
    </source>
</evidence>
<dbReference type="RefSeq" id="WP_046097548.1">
    <property type="nucleotide sequence ID" value="NZ_CP034110.1"/>
</dbReference>
<keyword evidence="2" id="KW-1185">Reference proteome</keyword>
<dbReference type="GeneID" id="66256496"/>
<name>A0ABU7QJ82_AVIPA</name>